<evidence type="ECO:0000313" key="1">
    <source>
        <dbReference type="EMBL" id="KFE59513.1"/>
    </source>
</evidence>
<dbReference type="InterPro" id="IPR011754">
    <property type="entry name" value="Mxa_paralog_2268"/>
</dbReference>
<dbReference type="AlphaFoldDB" id="A0A085VVQ0"/>
<sequence>MTGNPMDPPHEIRIAQGVTTVFRFQSPLNRESVEVDGRGTRITVDAGDRSLILEPLLKLASTERLALRVPFADGKAPAHAVFVLVPASSEVDTRIDVVRLEPPEATCQTDLLALRAQCHARGPLEFARAGYLDETGVKTTSFEFYRDEVGGFESARGVSHLGPGWLLLDVRIINESSHPWLPQEATMTSDEGRQVTVRTMTAIPEEILPGQDGRILVETEAPPKGTGGKYVLELRGKDGRSFSIPAVRVLPKVEGKP</sequence>
<comment type="caution">
    <text evidence="1">The sequence shown here is derived from an EMBL/GenBank/DDBJ whole genome shotgun (WGS) entry which is preliminary data.</text>
</comment>
<protein>
    <recommendedName>
        <fullName evidence="3">DUF2381 family protein</fullName>
    </recommendedName>
</protein>
<organism evidence="1 2">
    <name type="scientific">Hyalangium minutum</name>
    <dbReference type="NCBI Taxonomy" id="394096"/>
    <lineage>
        <taxon>Bacteria</taxon>
        <taxon>Pseudomonadati</taxon>
        <taxon>Myxococcota</taxon>
        <taxon>Myxococcia</taxon>
        <taxon>Myxococcales</taxon>
        <taxon>Cystobacterineae</taxon>
        <taxon>Archangiaceae</taxon>
        <taxon>Hyalangium</taxon>
    </lineage>
</organism>
<dbReference type="EMBL" id="JMCB01000033">
    <property type="protein sequence ID" value="KFE59513.1"/>
    <property type="molecule type" value="Genomic_DNA"/>
</dbReference>
<dbReference type="NCBIfam" id="TIGR02268">
    <property type="entry name" value="Myxococcus xanthus paralogous family TIGR02268"/>
    <property type="match status" value="1"/>
</dbReference>
<accession>A0A085VVQ0</accession>
<proteinExistence type="predicted"/>
<dbReference type="Proteomes" id="UP000028725">
    <property type="component" value="Unassembled WGS sequence"/>
</dbReference>
<dbReference type="Pfam" id="PF09544">
    <property type="entry name" value="DUF2381"/>
    <property type="match status" value="1"/>
</dbReference>
<keyword evidence="2" id="KW-1185">Reference proteome</keyword>
<reference evidence="1 2" key="1">
    <citation type="submission" date="2014-04" db="EMBL/GenBank/DDBJ databases">
        <title>Genome assembly of Hyalangium minutum DSM 14724.</title>
        <authorList>
            <person name="Sharma G."/>
            <person name="Subramanian S."/>
        </authorList>
    </citation>
    <scope>NUCLEOTIDE SEQUENCE [LARGE SCALE GENOMIC DNA]</scope>
    <source>
        <strain evidence="1 2">DSM 14724</strain>
    </source>
</reference>
<evidence type="ECO:0008006" key="3">
    <source>
        <dbReference type="Google" id="ProtNLM"/>
    </source>
</evidence>
<name>A0A085VVQ0_9BACT</name>
<gene>
    <name evidence="1" type="ORF">DB31_6105</name>
</gene>
<evidence type="ECO:0000313" key="2">
    <source>
        <dbReference type="Proteomes" id="UP000028725"/>
    </source>
</evidence>